<gene>
    <name evidence="2" type="ORF">KR76_00107</name>
</gene>
<evidence type="ECO:0000256" key="1">
    <source>
        <dbReference type="SAM" id="MobiDB-lite"/>
    </source>
</evidence>
<dbReference type="AlphaFoldDB" id="A0A0C5XH72"/>
<dbReference type="Proteomes" id="UP000030300">
    <property type="component" value="Chromosome"/>
</dbReference>
<name>A0A0C5XH72_NOCSI</name>
<protein>
    <submittedName>
        <fullName evidence="2">Uncharacterized protein</fullName>
    </submittedName>
</protein>
<accession>A0A0C5XH72</accession>
<evidence type="ECO:0000313" key="2">
    <source>
        <dbReference type="EMBL" id="AJR18476.1"/>
    </source>
</evidence>
<sequence length="68" mass="7466">MSEESVSSRAVPYHCPYCGETDLWPHEPTGWECRGCRRAFKVELLGLTRRPSSASSTHPTANEEGGAS</sequence>
<organism evidence="2 3">
    <name type="scientific">Nocardioides simplex</name>
    <name type="common">Arthrobacter simplex</name>
    <dbReference type="NCBI Taxonomy" id="2045"/>
    <lineage>
        <taxon>Bacteria</taxon>
        <taxon>Bacillati</taxon>
        <taxon>Actinomycetota</taxon>
        <taxon>Actinomycetes</taxon>
        <taxon>Propionibacteriales</taxon>
        <taxon>Nocardioidaceae</taxon>
        <taxon>Pimelobacter</taxon>
    </lineage>
</organism>
<feature type="compositionally biased region" description="Polar residues" evidence="1">
    <location>
        <begin position="50"/>
        <end position="60"/>
    </location>
</feature>
<dbReference type="EMBL" id="CP009896">
    <property type="protein sequence ID" value="AJR18476.1"/>
    <property type="molecule type" value="Genomic_DNA"/>
</dbReference>
<keyword evidence="3" id="KW-1185">Reference proteome</keyword>
<feature type="region of interest" description="Disordered" evidence="1">
    <location>
        <begin position="48"/>
        <end position="68"/>
    </location>
</feature>
<proteinExistence type="predicted"/>
<evidence type="ECO:0000313" key="3">
    <source>
        <dbReference type="Proteomes" id="UP000030300"/>
    </source>
</evidence>
<dbReference type="RefSeq" id="WP_254069714.1">
    <property type="nucleotide sequence ID" value="NZ_CP170555.1"/>
</dbReference>
<reference evidence="2 3" key="1">
    <citation type="journal article" date="2015" name="Genome Announc.">
        <title>Complete Genome Sequence of Steroid-Transforming Nocardioides simplex VKM Ac-2033D.</title>
        <authorList>
            <person name="Shtratnikova V.Y."/>
            <person name="Schelkunov M.I."/>
            <person name="Pekov Y.A."/>
            <person name="Fokina V.V."/>
            <person name="Logacheva M.D."/>
            <person name="Sokolov S.L."/>
            <person name="Bragin E.Y."/>
            <person name="Ashapkin V.V."/>
            <person name="Donova M.V."/>
        </authorList>
    </citation>
    <scope>NUCLEOTIDE SEQUENCE [LARGE SCALE GENOMIC DNA]</scope>
    <source>
        <strain evidence="2 3">VKM Ac-2033D</strain>
    </source>
</reference>
<dbReference type="STRING" id="2045.KR76_00107"/>
<dbReference type="HOGENOM" id="CLU_190603_0_0_11"/>
<dbReference type="KEGG" id="psim:KR76_00107"/>